<sequence length="216" mass="23753">MTDQTPTFELPPLPYGHADLAPALSEETLQVHHGKHHARYVTVLNGFIADKGLTATSIEQVTKDAHAKGDKPVFNNAAQAWNHAFFWESMSPKATAPAGALLDAINAAFGSVEELKKRFVAEGVGHFGSGWAWLIVRAGKLEVVSTHDAGLPILEDGVTALLACDVWEHAYYIDYRQDRPTWLGNWFDKLANWDFAARQFAAAIEGGEGWRYPAPK</sequence>
<feature type="binding site" evidence="5">
    <location>
        <position position="32"/>
    </location>
    <ligand>
        <name>Mn(2+)</name>
        <dbReference type="ChEBI" id="CHEBI:29035"/>
    </ligand>
</feature>
<feature type="binding site" evidence="5">
    <location>
        <position position="83"/>
    </location>
    <ligand>
        <name>Mn(2+)</name>
        <dbReference type="ChEBI" id="CHEBI:29035"/>
    </ligand>
</feature>
<dbReference type="Pfam" id="PF02777">
    <property type="entry name" value="Sod_Fe_C"/>
    <property type="match status" value="1"/>
</dbReference>
<dbReference type="PIRSF" id="PIRSF000349">
    <property type="entry name" value="SODismutase"/>
    <property type="match status" value="1"/>
</dbReference>
<dbReference type="Gene3D" id="1.10.287.990">
    <property type="entry name" value="Fe,Mn superoxide dismutase (SOD) domain"/>
    <property type="match status" value="1"/>
</dbReference>
<dbReference type="PANTHER" id="PTHR42769">
    <property type="entry name" value="SUPEROXIDE DISMUTASE"/>
    <property type="match status" value="1"/>
</dbReference>
<evidence type="ECO:0000259" key="7">
    <source>
        <dbReference type="Pfam" id="PF00081"/>
    </source>
</evidence>
<evidence type="ECO:0000256" key="1">
    <source>
        <dbReference type="ARBA" id="ARBA00008714"/>
    </source>
</evidence>
<organism evidence="9 10">
    <name type="scientific">Gimibacter soli</name>
    <dbReference type="NCBI Taxonomy" id="3024400"/>
    <lineage>
        <taxon>Bacteria</taxon>
        <taxon>Pseudomonadati</taxon>
        <taxon>Pseudomonadota</taxon>
        <taxon>Alphaproteobacteria</taxon>
        <taxon>Kordiimonadales</taxon>
        <taxon>Temperatibacteraceae</taxon>
        <taxon>Gimibacter</taxon>
    </lineage>
</organism>
<dbReference type="GO" id="GO:0004784">
    <property type="term" value="F:superoxide dismutase activity"/>
    <property type="evidence" value="ECO:0007669"/>
    <property type="project" value="UniProtKB-EC"/>
</dbReference>
<dbReference type="Pfam" id="PF00081">
    <property type="entry name" value="Sod_Fe_N"/>
    <property type="match status" value="1"/>
</dbReference>
<keyword evidence="10" id="KW-1185">Reference proteome</keyword>
<evidence type="ECO:0000256" key="3">
    <source>
        <dbReference type="ARBA" id="ARBA00022723"/>
    </source>
</evidence>
<feature type="binding site" evidence="5">
    <location>
        <position position="169"/>
    </location>
    <ligand>
        <name>Mn(2+)</name>
        <dbReference type="ChEBI" id="CHEBI:29035"/>
    </ligand>
</feature>
<dbReference type="KEGG" id="gso:PH603_03040"/>
<dbReference type="EMBL" id="CP116805">
    <property type="protein sequence ID" value="WCL54734.1"/>
    <property type="molecule type" value="Genomic_DNA"/>
</dbReference>
<evidence type="ECO:0000256" key="5">
    <source>
        <dbReference type="PIRSR" id="PIRSR000349-1"/>
    </source>
</evidence>
<evidence type="ECO:0000313" key="10">
    <source>
        <dbReference type="Proteomes" id="UP001217500"/>
    </source>
</evidence>
<dbReference type="InterPro" id="IPR036324">
    <property type="entry name" value="Mn/Fe_SOD_N_sf"/>
</dbReference>
<dbReference type="PROSITE" id="PS00088">
    <property type="entry name" value="SOD_MN"/>
    <property type="match status" value="1"/>
</dbReference>
<comment type="similarity">
    <text evidence="1 6">Belongs to the iron/manganese superoxide dismutase family.</text>
</comment>
<name>A0AAF0BKV7_9PROT</name>
<dbReference type="PRINTS" id="PR01703">
    <property type="entry name" value="MNSODISMTASE"/>
</dbReference>
<reference evidence="9" key="1">
    <citation type="submission" date="2023-01" db="EMBL/GenBank/DDBJ databases">
        <title>The genome sequence of Kordiimonadaceae bacterium 6D33.</title>
        <authorList>
            <person name="Liu Y."/>
        </authorList>
    </citation>
    <scope>NUCLEOTIDE SEQUENCE</scope>
    <source>
        <strain evidence="9">6D33</strain>
    </source>
</reference>
<keyword evidence="4 6" id="KW-0560">Oxidoreductase</keyword>
<feature type="binding site" evidence="5">
    <location>
        <position position="165"/>
    </location>
    <ligand>
        <name>Mn(2+)</name>
        <dbReference type="ChEBI" id="CHEBI:29035"/>
    </ligand>
</feature>
<accession>A0AAF0BKV7</accession>
<gene>
    <name evidence="9" type="ORF">PH603_03040</name>
</gene>
<evidence type="ECO:0000259" key="8">
    <source>
        <dbReference type="Pfam" id="PF02777"/>
    </source>
</evidence>
<dbReference type="GO" id="GO:0046872">
    <property type="term" value="F:metal ion binding"/>
    <property type="evidence" value="ECO:0007669"/>
    <property type="project" value="UniProtKB-KW"/>
</dbReference>
<feature type="domain" description="Manganese/iron superoxide dismutase N-terminal" evidence="7">
    <location>
        <begin position="7"/>
        <end position="91"/>
    </location>
</feature>
<dbReference type="SUPFAM" id="SSF54719">
    <property type="entry name" value="Fe,Mn superoxide dismutase (SOD), C-terminal domain"/>
    <property type="match status" value="1"/>
</dbReference>
<protein>
    <recommendedName>
        <fullName evidence="2 6">Superoxide dismutase</fullName>
        <ecNumber evidence="2 6">1.15.1.1</ecNumber>
    </recommendedName>
</protein>
<dbReference type="InterPro" id="IPR019831">
    <property type="entry name" value="Mn/Fe_SOD_N"/>
</dbReference>
<dbReference type="Proteomes" id="UP001217500">
    <property type="component" value="Chromosome"/>
</dbReference>
<dbReference type="InterPro" id="IPR036314">
    <property type="entry name" value="SOD_C_sf"/>
</dbReference>
<evidence type="ECO:0000256" key="2">
    <source>
        <dbReference type="ARBA" id="ARBA00012682"/>
    </source>
</evidence>
<comment type="function">
    <text evidence="6">Destroys radicals which are normally produced within the cells and which are toxic to biological systems.</text>
</comment>
<dbReference type="InterPro" id="IPR019833">
    <property type="entry name" value="Mn/Fe_SOD_BS"/>
</dbReference>
<dbReference type="EC" id="1.15.1.1" evidence="2 6"/>
<dbReference type="SUPFAM" id="SSF46609">
    <property type="entry name" value="Fe,Mn superoxide dismutase (SOD), N-terminal domain"/>
    <property type="match status" value="1"/>
</dbReference>
<dbReference type="PANTHER" id="PTHR42769:SF3">
    <property type="entry name" value="SUPEROXIDE DISMUTASE [FE] 2, CHLOROPLASTIC"/>
    <property type="match status" value="1"/>
</dbReference>
<dbReference type="InterPro" id="IPR019832">
    <property type="entry name" value="Mn/Fe_SOD_C"/>
</dbReference>
<evidence type="ECO:0000313" key="9">
    <source>
        <dbReference type="EMBL" id="WCL54734.1"/>
    </source>
</evidence>
<proteinExistence type="inferred from homology"/>
<dbReference type="AlphaFoldDB" id="A0AAF0BKV7"/>
<dbReference type="InterPro" id="IPR001189">
    <property type="entry name" value="Mn/Fe_SOD"/>
</dbReference>
<keyword evidence="3 5" id="KW-0479">Metal-binding</keyword>
<dbReference type="RefSeq" id="WP_289504453.1">
    <property type="nucleotide sequence ID" value="NZ_CP116805.1"/>
</dbReference>
<dbReference type="Gene3D" id="3.55.40.20">
    <property type="entry name" value="Iron/manganese superoxide dismutase, C-terminal domain"/>
    <property type="match status" value="1"/>
</dbReference>
<feature type="domain" description="Manganese/iron superoxide dismutase C-terminal" evidence="8">
    <location>
        <begin position="97"/>
        <end position="198"/>
    </location>
</feature>
<evidence type="ECO:0000256" key="4">
    <source>
        <dbReference type="ARBA" id="ARBA00023002"/>
    </source>
</evidence>
<comment type="catalytic activity">
    <reaction evidence="6">
        <text>2 superoxide + 2 H(+) = H2O2 + O2</text>
        <dbReference type="Rhea" id="RHEA:20696"/>
        <dbReference type="ChEBI" id="CHEBI:15378"/>
        <dbReference type="ChEBI" id="CHEBI:15379"/>
        <dbReference type="ChEBI" id="CHEBI:16240"/>
        <dbReference type="ChEBI" id="CHEBI:18421"/>
        <dbReference type="EC" id="1.15.1.1"/>
    </reaction>
</comment>
<evidence type="ECO:0000256" key="6">
    <source>
        <dbReference type="RuleBase" id="RU000414"/>
    </source>
</evidence>